<reference evidence="1 2" key="1">
    <citation type="submission" date="2022-09" db="EMBL/GenBank/DDBJ databases">
        <title>Evolutionary Diversification of Methanotrophic Ca. Methanophagales (ANME-1) and Their Expansive Virome.</title>
        <authorList>
            <person name="Laso-Perez R."/>
            <person name="Wu F."/>
            <person name="Cremiere A."/>
            <person name="Speth D.R."/>
            <person name="Magyar J.S."/>
            <person name="Krupovic M."/>
            <person name="Orphan V."/>
        </authorList>
    </citation>
    <scope>NUCLEOTIDE SEQUENCE [LARGE SCALE GENOMIC DNA]</scope>
    <source>
        <strain evidence="1">PBV304</strain>
    </source>
</reference>
<dbReference type="EMBL" id="OP548099">
    <property type="protein sequence ID" value="UYL65041.1"/>
    <property type="molecule type" value="Genomic_DNA"/>
</dbReference>
<evidence type="ECO:0000313" key="2">
    <source>
        <dbReference type="Proteomes" id="UP001156239"/>
    </source>
</evidence>
<accession>A0AA46TEC0</accession>
<dbReference type="Proteomes" id="UP001156239">
    <property type="component" value="Segment"/>
</dbReference>
<keyword evidence="2" id="KW-1185">Reference proteome</keyword>
<protein>
    <submittedName>
        <fullName evidence="1">Uncharacterized protein</fullName>
    </submittedName>
</protein>
<gene>
    <name evidence="1" type="ORF">OBKJMPBA_00009</name>
</gene>
<name>A0AA46TEC0_9VIRU</name>
<evidence type="ECO:0000313" key="1">
    <source>
        <dbReference type="EMBL" id="UYL65041.1"/>
    </source>
</evidence>
<proteinExistence type="predicted"/>
<sequence length="536" mass="61838">MRVGDIITKIVEIATTPIKTIADAIDDFAKDFAQTLKEGVLMIIKHFESEFKPDIERIIPKELMEHDYFKNWKDYIEETAGQKPIALASILTYLGTTVGGVAIGLGLGGFGRSIQNFFNTQLTPTPLNPAECAYYMRRKPENAERIKEMLLAQGYATDLHYYLLEMYKPKLTIGEIINAYLRGLISENDFNLMLKEHGLADRDIDVLKGLMWSYPSPTDFIRFAVREVFTKDKETQEALSAEFPDDIVEYAEKAGMRKEVLEWYWKAHWDLPSPTQVYEMLHRLNPDVLKVRGSAYKDLGLDISKLETTIDTVKQFLKQADYDLRWRDRLVAISYSPLTRVDLRRIYELGLISDEELLARLMELGYTKKDAELMVEFYKTFKQEEAKTFAKTEIKYLLYYGIIGDAEAKVMLERLGYSEEDAKTLIELWKVKLAEKDMRETQQFVRDAYALGEITRTDAERMLKEAGLSDEVIAVVLDKEDKRRLSSQKLPSASTIVKWLKLGIITKDVAYRLLKRINVAEDVIDYYIKEAEVEAS</sequence>
<organism evidence="1 2">
    <name type="scientific">Methanophagales virus PBV304</name>
    <dbReference type="NCBI Taxonomy" id="3071309"/>
    <lineage>
        <taxon>Viruses</taxon>
        <taxon>Varidnaviria</taxon>
        <taxon>Abadenavirae</taxon>
        <taxon>Produgelaviricota</taxon>
        <taxon>Belvinaviricetes</taxon>
        <taxon>Coyopavirales</taxon>
        <taxon>Chaacviridae</taxon>
        <taxon>Homochaacvirus</taxon>
        <taxon>Homochaacvirus pescaderoense</taxon>
    </lineage>
</organism>